<evidence type="ECO:0000259" key="5">
    <source>
        <dbReference type="Pfam" id="PF13579"/>
    </source>
</evidence>
<dbReference type="AlphaFoldDB" id="A0A919Q781"/>
<dbReference type="Pfam" id="PF00534">
    <property type="entry name" value="Glycos_transf_1"/>
    <property type="match status" value="1"/>
</dbReference>
<dbReference type="Gene3D" id="3.40.50.2000">
    <property type="entry name" value="Glycogen Phosphorylase B"/>
    <property type="match status" value="2"/>
</dbReference>
<dbReference type="PANTHER" id="PTHR45947:SF3">
    <property type="entry name" value="SULFOQUINOVOSYL TRANSFERASE SQD2"/>
    <property type="match status" value="1"/>
</dbReference>
<dbReference type="SUPFAM" id="SSF53756">
    <property type="entry name" value="UDP-Glycosyltransferase/glycogen phosphorylase"/>
    <property type="match status" value="1"/>
</dbReference>
<evidence type="ECO:0000256" key="3">
    <source>
        <dbReference type="ARBA" id="ARBA00022679"/>
    </source>
</evidence>
<gene>
    <name evidence="6" type="ORF">Dac01nite_18220</name>
</gene>
<dbReference type="GO" id="GO:1901137">
    <property type="term" value="P:carbohydrate derivative biosynthetic process"/>
    <property type="evidence" value="ECO:0007669"/>
    <property type="project" value="UniProtKB-ARBA"/>
</dbReference>
<evidence type="ECO:0000259" key="4">
    <source>
        <dbReference type="Pfam" id="PF00534"/>
    </source>
</evidence>
<evidence type="ECO:0000313" key="7">
    <source>
        <dbReference type="Proteomes" id="UP000652354"/>
    </source>
</evidence>
<dbReference type="RefSeq" id="WP_203656216.1">
    <property type="nucleotide sequence ID" value="NZ_BONR01000004.1"/>
</dbReference>
<dbReference type="Proteomes" id="UP000652354">
    <property type="component" value="Unassembled WGS sequence"/>
</dbReference>
<dbReference type="Pfam" id="PF13579">
    <property type="entry name" value="Glyco_trans_4_4"/>
    <property type="match status" value="1"/>
</dbReference>
<dbReference type="EMBL" id="BONR01000004">
    <property type="protein sequence ID" value="GIG55070.1"/>
    <property type="molecule type" value="Genomic_DNA"/>
</dbReference>
<name>A0A919Q781_9MICO</name>
<dbReference type="InterPro" id="IPR028098">
    <property type="entry name" value="Glyco_trans_4-like_N"/>
</dbReference>
<keyword evidence="7" id="KW-1185">Reference proteome</keyword>
<reference evidence="6" key="1">
    <citation type="submission" date="2021-01" db="EMBL/GenBank/DDBJ databases">
        <title>Whole genome shotgun sequence of Demequina activiva NBRC 110675.</title>
        <authorList>
            <person name="Komaki H."/>
            <person name="Tamura T."/>
        </authorList>
    </citation>
    <scope>NUCLEOTIDE SEQUENCE</scope>
    <source>
        <strain evidence="6">NBRC 110675</strain>
    </source>
</reference>
<comment type="caution">
    <text evidence="6">The sequence shown here is derived from an EMBL/GenBank/DDBJ whole genome shotgun (WGS) entry which is preliminary data.</text>
</comment>
<evidence type="ECO:0000256" key="2">
    <source>
        <dbReference type="ARBA" id="ARBA00022676"/>
    </source>
</evidence>
<protein>
    <recommendedName>
        <fullName evidence="1">D-inositol 3-phosphate glycosyltransferase</fullName>
    </recommendedName>
</protein>
<dbReference type="PANTHER" id="PTHR45947">
    <property type="entry name" value="SULFOQUINOVOSYL TRANSFERASE SQD2"/>
    <property type="match status" value="1"/>
</dbReference>
<evidence type="ECO:0000256" key="1">
    <source>
        <dbReference type="ARBA" id="ARBA00021292"/>
    </source>
</evidence>
<keyword evidence="3" id="KW-0808">Transferase</keyword>
<organism evidence="6 7">
    <name type="scientific">Demequina activiva</name>
    <dbReference type="NCBI Taxonomy" id="1582364"/>
    <lineage>
        <taxon>Bacteria</taxon>
        <taxon>Bacillati</taxon>
        <taxon>Actinomycetota</taxon>
        <taxon>Actinomycetes</taxon>
        <taxon>Micrococcales</taxon>
        <taxon>Demequinaceae</taxon>
        <taxon>Demequina</taxon>
    </lineage>
</organism>
<proteinExistence type="predicted"/>
<feature type="domain" description="Glycosyltransferase subfamily 4-like N-terminal" evidence="5">
    <location>
        <begin position="15"/>
        <end position="176"/>
    </location>
</feature>
<dbReference type="GO" id="GO:0016757">
    <property type="term" value="F:glycosyltransferase activity"/>
    <property type="evidence" value="ECO:0007669"/>
    <property type="project" value="UniProtKB-KW"/>
</dbReference>
<feature type="domain" description="Glycosyl transferase family 1" evidence="4">
    <location>
        <begin position="194"/>
        <end position="350"/>
    </location>
</feature>
<keyword evidence="2 6" id="KW-0328">Glycosyltransferase</keyword>
<accession>A0A919Q781</accession>
<sequence length="385" mass="41466">MRIAHVANFYGPTSGGLRTAMHQLGRGYLERGHEFLMVVPGPADADEETPFGRRVSIASPVLPLTGGYRLISRVQDVREALTGFRPDALEVSDRTTLRGLGPWARDRSIPSVFLAHERADGVLTANLPSWLGRGLVERTADAHNRGTARRFTTVVATTAYAAEEFERIGVSARLVPLGVDLEQFDPSRRDPALRSELTNEDEALLLMASRLSPEKRPDLAIEAVRVLVSRGRRVRLVSAGAGTWSERMRAQAHGLPITFLGFVESRERFAALLATADAVVAPGPIETFGLAALEALASGTPAVVHADSALPSVVGTAGESASSAPEAFADAIERILDAPQAQQRVRARARAETMPWSATVESLLSLHRESLAAPEDLSPTEPRRA</sequence>
<dbReference type="InterPro" id="IPR001296">
    <property type="entry name" value="Glyco_trans_1"/>
</dbReference>
<evidence type="ECO:0000313" key="6">
    <source>
        <dbReference type="EMBL" id="GIG55070.1"/>
    </source>
</evidence>
<dbReference type="InterPro" id="IPR050194">
    <property type="entry name" value="Glycosyltransferase_grp1"/>
</dbReference>